<feature type="non-terminal residue" evidence="7">
    <location>
        <position position="1"/>
    </location>
</feature>
<dbReference type="PANTHER" id="PTHR15031">
    <property type="entry name" value="CARTILAGE INTERMEDIATE LAYER PROTEIN CLIP"/>
    <property type="match status" value="1"/>
</dbReference>
<comment type="subcellular location">
    <subcellularLocation>
        <location evidence="1">Secreted</location>
    </subcellularLocation>
</comment>
<evidence type="ECO:0000256" key="3">
    <source>
        <dbReference type="ARBA" id="ARBA00022729"/>
    </source>
</evidence>
<protein>
    <submittedName>
        <fullName evidence="7">MUC5B protein</fullName>
    </submittedName>
</protein>
<name>A0A7K9W158_9PASS</name>
<dbReference type="PRINTS" id="PR01217">
    <property type="entry name" value="PRICHEXTENSN"/>
</dbReference>
<evidence type="ECO:0000313" key="7">
    <source>
        <dbReference type="EMBL" id="NXI78772.1"/>
    </source>
</evidence>
<reference evidence="7 8" key="1">
    <citation type="submission" date="2019-09" db="EMBL/GenBank/DDBJ databases">
        <title>Bird 10,000 Genomes (B10K) Project - Family phase.</title>
        <authorList>
            <person name="Zhang G."/>
        </authorList>
    </citation>
    <scope>NUCLEOTIDE SEQUENCE [LARGE SCALE GENOMIC DNA]</scope>
    <source>
        <strain evidence="7">B10K-DU-001-49</strain>
        <tissue evidence="7">Muscle</tissue>
    </source>
</reference>
<evidence type="ECO:0000256" key="5">
    <source>
        <dbReference type="SAM" id="MobiDB-lite"/>
    </source>
</evidence>
<gene>
    <name evidence="7" type="primary">Muc5b_1</name>
    <name evidence="7" type="ORF">RHIDAH_R15532</name>
</gene>
<comment type="caution">
    <text evidence="7">The sequence shown here is derived from an EMBL/GenBank/DDBJ whole genome shotgun (WGS) entry which is preliminary data.</text>
</comment>
<accession>A0A7K9W158</accession>
<dbReference type="Pfam" id="PF13330">
    <property type="entry name" value="Mucin2_WxxW"/>
    <property type="match status" value="1"/>
</dbReference>
<organism evidence="7 8">
    <name type="scientific">Rhipidura dahli</name>
    <dbReference type="NCBI Taxonomy" id="667186"/>
    <lineage>
        <taxon>Eukaryota</taxon>
        <taxon>Metazoa</taxon>
        <taxon>Chordata</taxon>
        <taxon>Craniata</taxon>
        <taxon>Vertebrata</taxon>
        <taxon>Euteleostomi</taxon>
        <taxon>Archelosauria</taxon>
        <taxon>Archosauria</taxon>
        <taxon>Dinosauria</taxon>
        <taxon>Saurischia</taxon>
        <taxon>Theropoda</taxon>
        <taxon>Coelurosauria</taxon>
        <taxon>Aves</taxon>
        <taxon>Neognathae</taxon>
        <taxon>Neoaves</taxon>
        <taxon>Telluraves</taxon>
        <taxon>Australaves</taxon>
        <taxon>Passeriformes</taxon>
        <taxon>Rhipiduridae</taxon>
        <taxon>Rhipidura</taxon>
    </lineage>
</organism>
<dbReference type="InterPro" id="IPR039675">
    <property type="entry name" value="CILP1/CILP2"/>
</dbReference>
<feature type="non-terminal residue" evidence="7">
    <location>
        <position position="198"/>
    </location>
</feature>
<evidence type="ECO:0000256" key="1">
    <source>
        <dbReference type="ARBA" id="ARBA00004613"/>
    </source>
</evidence>
<dbReference type="AlphaFoldDB" id="A0A7K9W158"/>
<dbReference type="InterPro" id="IPR025155">
    <property type="entry name" value="WxxW_domain"/>
</dbReference>
<evidence type="ECO:0000256" key="4">
    <source>
        <dbReference type="ARBA" id="ARBA00023180"/>
    </source>
</evidence>
<dbReference type="EMBL" id="VXAC01002359">
    <property type="protein sequence ID" value="NXI78772.1"/>
    <property type="molecule type" value="Genomic_DNA"/>
</dbReference>
<feature type="domain" description="WxxW" evidence="6">
    <location>
        <begin position="26"/>
        <end position="114"/>
    </location>
</feature>
<keyword evidence="2" id="KW-0964">Secreted</keyword>
<keyword evidence="3" id="KW-0732">Signal</keyword>
<dbReference type="Proteomes" id="UP000561178">
    <property type="component" value="Unassembled WGS sequence"/>
</dbReference>
<keyword evidence="4" id="KW-0325">Glycoprotein</keyword>
<proteinExistence type="predicted"/>
<evidence type="ECO:0000256" key="2">
    <source>
        <dbReference type="ARBA" id="ARBA00022525"/>
    </source>
</evidence>
<feature type="region of interest" description="Disordered" evidence="5">
    <location>
        <begin position="125"/>
        <end position="198"/>
    </location>
</feature>
<dbReference type="GO" id="GO:0005576">
    <property type="term" value="C:extracellular region"/>
    <property type="evidence" value="ECO:0007669"/>
    <property type="project" value="UniProtKB-SubCell"/>
</dbReference>
<sequence length="198" mass="21272">TPTPPTTSSTTTPSTTTPCEPEVCSWSEWFDVDFPSSGPNQGDFETYQHIRAAGKRVCRQPKQIECRAEDYPDVAIQEVGQVVQCDVHFGLVCKNEDQTGKFKMCLNYKIRVYCCTPNYSCVTPTTTSTPTSTPTSTTSTMVPVPSSTPVTTSTSTPYVPSTTSPTSTEIHTSTSTTSPTPTPPTTSSTTTPSTTTPC</sequence>
<evidence type="ECO:0000313" key="8">
    <source>
        <dbReference type="Proteomes" id="UP000561178"/>
    </source>
</evidence>
<keyword evidence="8" id="KW-1185">Reference proteome</keyword>
<evidence type="ECO:0000259" key="6">
    <source>
        <dbReference type="Pfam" id="PF13330"/>
    </source>
</evidence>